<evidence type="ECO:0000256" key="2">
    <source>
        <dbReference type="ARBA" id="ARBA00022490"/>
    </source>
</evidence>
<dbReference type="InterPro" id="IPR016181">
    <property type="entry name" value="Acyl_CoA_acyltransferase"/>
</dbReference>
<protein>
    <submittedName>
        <fullName evidence="6">Ribosomal-protein-alanine N-acetyltransferase</fullName>
    </submittedName>
</protein>
<dbReference type="PROSITE" id="PS51186">
    <property type="entry name" value="GNAT"/>
    <property type="match status" value="1"/>
</dbReference>
<dbReference type="STRING" id="1121442.SAMN02745702_01498"/>
<accession>A0A1T4W359</accession>
<dbReference type="GO" id="GO:0008080">
    <property type="term" value="F:N-acetyltransferase activity"/>
    <property type="evidence" value="ECO:0007669"/>
    <property type="project" value="InterPro"/>
</dbReference>
<dbReference type="InterPro" id="IPR000182">
    <property type="entry name" value="GNAT_dom"/>
</dbReference>
<reference evidence="6 7" key="1">
    <citation type="submission" date="2017-02" db="EMBL/GenBank/DDBJ databases">
        <authorList>
            <person name="Peterson S.W."/>
        </authorList>
    </citation>
    <scope>NUCLEOTIDE SEQUENCE [LARGE SCALE GENOMIC DNA]</scope>
    <source>
        <strain evidence="6 7">DSM 18034</strain>
    </source>
</reference>
<dbReference type="RefSeq" id="WP_078684780.1">
    <property type="nucleotide sequence ID" value="NZ_FUYA01000004.1"/>
</dbReference>
<dbReference type="OrthoDB" id="529907at2"/>
<dbReference type="PANTHER" id="PTHR43420:SF44">
    <property type="entry name" value="ACETYLTRANSFERASE YPEA"/>
    <property type="match status" value="1"/>
</dbReference>
<dbReference type="AlphaFoldDB" id="A0A1T4W359"/>
<evidence type="ECO:0000256" key="1">
    <source>
        <dbReference type="ARBA" id="ARBA00005395"/>
    </source>
</evidence>
<evidence type="ECO:0000259" key="5">
    <source>
        <dbReference type="PROSITE" id="PS51186"/>
    </source>
</evidence>
<feature type="domain" description="N-acetyltransferase" evidence="5">
    <location>
        <begin position="3"/>
        <end position="147"/>
    </location>
</feature>
<keyword evidence="3 6" id="KW-0808">Transferase</keyword>
<evidence type="ECO:0000256" key="4">
    <source>
        <dbReference type="ARBA" id="ARBA00023315"/>
    </source>
</evidence>
<dbReference type="SUPFAM" id="SSF55729">
    <property type="entry name" value="Acyl-CoA N-acyltransferases (Nat)"/>
    <property type="match status" value="1"/>
</dbReference>
<dbReference type="InterPro" id="IPR006464">
    <property type="entry name" value="AcTrfase_RimI/Ard1"/>
</dbReference>
<evidence type="ECO:0000256" key="3">
    <source>
        <dbReference type="ARBA" id="ARBA00022679"/>
    </source>
</evidence>
<proteinExistence type="inferred from homology"/>
<dbReference type="Proteomes" id="UP000189733">
    <property type="component" value="Unassembled WGS sequence"/>
</dbReference>
<name>A0A1T4W359_9BACT</name>
<comment type="similarity">
    <text evidence="1">Belongs to the acetyltransferase family. RimI subfamily.</text>
</comment>
<sequence length="160" mass="18377">MDYSFEQLGEKDLPELVALEKQCFSHPWGEKEFRLGLERKIFYVFGFTSPDGLLAYCSLHMVAGEAEILNIAVRSDLRRRGLGERLLRLIVQISKKMNIQSMYLEVRVSNLPAQALYRKLGFEQVGMRKKYYPDTGEDALVLRLDVENRESFPSAKEPGA</sequence>
<keyword evidence="4" id="KW-0012">Acyltransferase</keyword>
<evidence type="ECO:0000313" key="7">
    <source>
        <dbReference type="Proteomes" id="UP000189733"/>
    </source>
</evidence>
<keyword evidence="2" id="KW-0963">Cytoplasm</keyword>
<dbReference type="PANTHER" id="PTHR43420">
    <property type="entry name" value="ACETYLTRANSFERASE"/>
    <property type="match status" value="1"/>
</dbReference>
<gene>
    <name evidence="6" type="ORF">SAMN02745702_01498</name>
</gene>
<organism evidence="6 7">
    <name type="scientific">Desulfobaculum bizertense DSM 18034</name>
    <dbReference type="NCBI Taxonomy" id="1121442"/>
    <lineage>
        <taxon>Bacteria</taxon>
        <taxon>Pseudomonadati</taxon>
        <taxon>Thermodesulfobacteriota</taxon>
        <taxon>Desulfovibrionia</taxon>
        <taxon>Desulfovibrionales</taxon>
        <taxon>Desulfovibrionaceae</taxon>
        <taxon>Desulfobaculum</taxon>
    </lineage>
</organism>
<dbReference type="CDD" id="cd04301">
    <property type="entry name" value="NAT_SF"/>
    <property type="match status" value="1"/>
</dbReference>
<evidence type="ECO:0000313" key="6">
    <source>
        <dbReference type="EMBL" id="SKA71498.1"/>
    </source>
</evidence>
<dbReference type="Pfam" id="PF00583">
    <property type="entry name" value="Acetyltransf_1"/>
    <property type="match status" value="1"/>
</dbReference>
<dbReference type="NCBIfam" id="TIGR01575">
    <property type="entry name" value="rimI"/>
    <property type="match status" value="1"/>
</dbReference>
<dbReference type="Gene3D" id="3.40.630.30">
    <property type="match status" value="1"/>
</dbReference>
<dbReference type="InterPro" id="IPR050680">
    <property type="entry name" value="YpeA/RimI_acetyltransf"/>
</dbReference>
<dbReference type="EMBL" id="FUYA01000004">
    <property type="protein sequence ID" value="SKA71498.1"/>
    <property type="molecule type" value="Genomic_DNA"/>
</dbReference>
<keyword evidence="7" id="KW-1185">Reference proteome</keyword>